<dbReference type="PANTHER" id="PTHR32114">
    <property type="entry name" value="ABC TRANSPORTER ABCH.3"/>
    <property type="match status" value="1"/>
</dbReference>
<dbReference type="InterPro" id="IPR027417">
    <property type="entry name" value="P-loop_NTPase"/>
</dbReference>
<dbReference type="PANTHER" id="PTHR32114:SF2">
    <property type="entry name" value="ABC TRANSPORTER ABCH.3"/>
    <property type="match status" value="1"/>
</dbReference>
<keyword evidence="3" id="KW-1185">Reference proteome</keyword>
<dbReference type="RefSeq" id="WP_233053418.1">
    <property type="nucleotide sequence ID" value="NZ_JAIMJA010000012.1"/>
</dbReference>
<comment type="caution">
    <text evidence="2">The sequence shown here is derived from an EMBL/GenBank/DDBJ whole genome shotgun (WGS) entry which is preliminary data.</text>
</comment>
<organism evidence="2 3">
    <name type="scientific">Motilimonas cestriensis</name>
    <dbReference type="NCBI Taxonomy" id="2742685"/>
    <lineage>
        <taxon>Bacteria</taxon>
        <taxon>Pseudomonadati</taxon>
        <taxon>Pseudomonadota</taxon>
        <taxon>Gammaproteobacteria</taxon>
        <taxon>Alteromonadales</taxon>
        <taxon>Alteromonadales genera incertae sedis</taxon>
        <taxon>Motilimonas</taxon>
    </lineage>
</organism>
<evidence type="ECO:0000256" key="1">
    <source>
        <dbReference type="SAM" id="Coils"/>
    </source>
</evidence>
<feature type="coiled-coil region" evidence="1">
    <location>
        <begin position="595"/>
        <end position="658"/>
    </location>
</feature>
<dbReference type="EMBL" id="JAIMJA010000012">
    <property type="protein sequence ID" value="MCE2595748.1"/>
    <property type="molecule type" value="Genomic_DNA"/>
</dbReference>
<gene>
    <name evidence="2" type="ORF">K6Y31_13125</name>
</gene>
<evidence type="ECO:0000313" key="2">
    <source>
        <dbReference type="EMBL" id="MCE2595748.1"/>
    </source>
</evidence>
<dbReference type="SUPFAM" id="SSF52540">
    <property type="entry name" value="P-loop containing nucleoside triphosphate hydrolases"/>
    <property type="match status" value="1"/>
</dbReference>
<reference evidence="2 3" key="1">
    <citation type="journal article" date="2022" name="Environ. Microbiol. Rep.">
        <title>Eco-phylogenetic analyses reveal divergent evolution of vitamin B12 metabolism in the marine bacterial family 'Psychromonadaceae'.</title>
        <authorList>
            <person name="Jin X."/>
            <person name="Yang Y."/>
            <person name="Cao H."/>
            <person name="Gao B."/>
            <person name="Zhao Z."/>
        </authorList>
    </citation>
    <scope>NUCLEOTIDE SEQUENCE [LARGE SCALE GENOMIC DNA]</scope>
    <source>
        <strain evidence="2 3">MKS20</strain>
    </source>
</reference>
<sequence>MSNYRIGRLLVKNFKSYTEEFSYNFENKDLIILDGPNGFGKTTIFDAIEIALTGTVSRFKNSKIIDTKQRNKNMLISTNGVDGAPAFVVLELISNNNSLIIGTYIEARKGKNKEWANHIYRGILKSWPDDVDDISIEIGEGNRNVIEELQEELNFKEFNKMFNLLNYIQQEETLHFLKLDEKSRFKQIDHLFGIGDEKNAFNQLEKLKNVVSDKITGLEEQKRDKTAEREELLTEEGEPDEISLSGNIIEQLDTKTKSIEKLEKYKAALEECKRILSEDGKNNWSLIKQRHEVKEWLKIENQNLIKNLLIFSTISYYSRIESLSKHILWITKTIEKCADYIELKDLDITKEIKITDVLLNKIQKHFKKLYEVNKSDINSYEALVNTQSTAEKLLTSITNSSETLIKKLNKFCGEEEEIIEHSDNKEGVDCPLCGQPYDDLIELNKAYKEQKVAFEKFQTDSGKKLKLAYNKLIDELISPAIQRSKDRYARYSHFDDNYKEILRTRQVSKDRFDEIIKFKTWFDENLPQYSEHACPSLFSADYSVEEKYTEIKTLLETLDSKLSVKVEGEFEPIKAKLDDIGVDASTEVKDWPFSLENVTNDIQYLEKQIKLLNNNQYNKLTDEITEYDTGISNYNSILNALNDGYKIYKTNITRYEKEIAKKIQIPFYNISSKILQTRLESGMPASGVILEAPDKVNNNGYYRFCSSIGSEHDAWSTMSSGQLAGVIIAFMLAMNKVFPTGLKTLLIDDPIQSMDDINMASFIQLLREEFKDYQIIMSTHESRIANYVSYKYQTSGLTPLAINLKNQKKNKDLI</sequence>
<protein>
    <submittedName>
        <fullName evidence="2">AAA family ATPase</fullName>
    </submittedName>
</protein>
<evidence type="ECO:0000313" key="3">
    <source>
        <dbReference type="Proteomes" id="UP001201273"/>
    </source>
</evidence>
<dbReference type="Proteomes" id="UP001201273">
    <property type="component" value="Unassembled WGS sequence"/>
</dbReference>
<feature type="coiled-coil region" evidence="1">
    <location>
        <begin position="201"/>
        <end position="238"/>
    </location>
</feature>
<name>A0ABS8WBW5_9GAMM</name>
<proteinExistence type="predicted"/>
<dbReference type="Gene3D" id="3.40.50.300">
    <property type="entry name" value="P-loop containing nucleotide triphosphate hydrolases"/>
    <property type="match status" value="2"/>
</dbReference>
<keyword evidence="1" id="KW-0175">Coiled coil</keyword>
<accession>A0ABS8WBW5</accession>